<gene>
    <name evidence="1" type="ORF">E8E13_007105</name>
</gene>
<sequence>MDEERLRASAARAPKPALRFKPSQIKRQPTDSRASTFTVVRLLNPNRNFINTLKDLRVVIRNDLRTAYEHREGLKHTYDQAVAFLNNPALLAAPWQAQVYQQRGDIYLRRLREADIRIDILERELMEINQELALVGL</sequence>
<dbReference type="AlphaFoldDB" id="A0A9P4T9N3"/>
<keyword evidence="2" id="KW-1185">Reference proteome</keyword>
<organism evidence="1 2">
    <name type="scientific">Curvularia kusanoi</name>
    <name type="common">Cochliobolus kusanoi</name>
    <dbReference type="NCBI Taxonomy" id="90978"/>
    <lineage>
        <taxon>Eukaryota</taxon>
        <taxon>Fungi</taxon>
        <taxon>Dikarya</taxon>
        <taxon>Ascomycota</taxon>
        <taxon>Pezizomycotina</taxon>
        <taxon>Dothideomycetes</taxon>
        <taxon>Pleosporomycetidae</taxon>
        <taxon>Pleosporales</taxon>
        <taxon>Pleosporineae</taxon>
        <taxon>Pleosporaceae</taxon>
        <taxon>Curvularia</taxon>
    </lineage>
</organism>
<reference evidence="1" key="1">
    <citation type="submission" date="2019-04" db="EMBL/GenBank/DDBJ databases">
        <title>Sequencing of skin fungus with MAO and IRED activity.</title>
        <authorList>
            <person name="Marsaioli A.J."/>
            <person name="Bonatto J.M.C."/>
            <person name="Reis Junior O."/>
        </authorList>
    </citation>
    <scope>NUCLEOTIDE SEQUENCE</scope>
    <source>
        <strain evidence="1">30M1</strain>
    </source>
</reference>
<dbReference type="Proteomes" id="UP000801428">
    <property type="component" value="Unassembled WGS sequence"/>
</dbReference>
<evidence type="ECO:0000313" key="1">
    <source>
        <dbReference type="EMBL" id="KAF2999410.1"/>
    </source>
</evidence>
<proteinExistence type="predicted"/>
<dbReference type="EMBL" id="SWKU01000017">
    <property type="protein sequence ID" value="KAF2999410.1"/>
    <property type="molecule type" value="Genomic_DNA"/>
</dbReference>
<comment type="caution">
    <text evidence="1">The sequence shown here is derived from an EMBL/GenBank/DDBJ whole genome shotgun (WGS) entry which is preliminary data.</text>
</comment>
<accession>A0A9P4T9N3</accession>
<evidence type="ECO:0000313" key="2">
    <source>
        <dbReference type="Proteomes" id="UP000801428"/>
    </source>
</evidence>
<protein>
    <submittedName>
        <fullName evidence="1">Uncharacterized protein</fullName>
    </submittedName>
</protein>
<name>A0A9P4T9N3_CURKU</name>